<evidence type="ECO:0000256" key="3">
    <source>
        <dbReference type="ARBA" id="ARBA00022741"/>
    </source>
</evidence>
<evidence type="ECO:0000256" key="4">
    <source>
        <dbReference type="ARBA" id="ARBA00022840"/>
    </source>
</evidence>
<dbReference type="GO" id="GO:0008017">
    <property type="term" value="F:microtubule binding"/>
    <property type="evidence" value="ECO:0007669"/>
    <property type="project" value="InterPro"/>
</dbReference>
<protein>
    <recommendedName>
        <fullName evidence="9">Kinesin motor domain-containing protein</fullName>
    </recommendedName>
</protein>
<dbReference type="InterPro" id="IPR027417">
    <property type="entry name" value="P-loop_NTPase"/>
</dbReference>
<dbReference type="GO" id="GO:0005874">
    <property type="term" value="C:microtubule"/>
    <property type="evidence" value="ECO:0007669"/>
    <property type="project" value="UniProtKB-KW"/>
</dbReference>
<reference evidence="10" key="2">
    <citation type="submission" date="2024-08" db="UniProtKB">
        <authorList>
            <consortium name="EnsemblMetazoa"/>
        </authorList>
    </citation>
    <scope>IDENTIFICATION</scope>
</reference>
<evidence type="ECO:0000259" key="9">
    <source>
        <dbReference type="PROSITE" id="PS50067"/>
    </source>
</evidence>
<comment type="caution">
    <text evidence="7">Lacks conserved residue(s) required for the propagation of feature annotation.</text>
</comment>
<dbReference type="GO" id="GO:0005524">
    <property type="term" value="F:ATP binding"/>
    <property type="evidence" value="ECO:0007669"/>
    <property type="project" value="UniProtKB-KW"/>
</dbReference>
<dbReference type="Pfam" id="PF16796">
    <property type="entry name" value="Microtub_bd"/>
    <property type="match status" value="1"/>
</dbReference>
<dbReference type="GO" id="GO:0007018">
    <property type="term" value="P:microtubule-based movement"/>
    <property type="evidence" value="ECO:0007669"/>
    <property type="project" value="InterPro"/>
</dbReference>
<evidence type="ECO:0000256" key="7">
    <source>
        <dbReference type="PROSITE-ProRule" id="PRU00283"/>
    </source>
</evidence>
<reference evidence="11" key="1">
    <citation type="journal article" date="2013" name="Genome Biol.">
        <title>Draft genome of the mountain pine beetle, Dendroctonus ponderosae Hopkins, a major forest pest.</title>
        <authorList>
            <person name="Keeling C.I."/>
            <person name="Yuen M.M."/>
            <person name="Liao N.Y."/>
            <person name="Docking T.R."/>
            <person name="Chan S.K."/>
            <person name="Taylor G.A."/>
            <person name="Palmquist D.L."/>
            <person name="Jackman S.D."/>
            <person name="Nguyen A."/>
            <person name="Li M."/>
            <person name="Henderson H."/>
            <person name="Janes J.K."/>
            <person name="Zhao Y."/>
            <person name="Pandoh P."/>
            <person name="Moore R."/>
            <person name="Sperling F.A."/>
            <person name="Huber D.P."/>
            <person name="Birol I."/>
            <person name="Jones S.J."/>
            <person name="Bohlmann J."/>
        </authorList>
    </citation>
    <scope>NUCLEOTIDE SEQUENCE</scope>
</reference>
<dbReference type="InterPro" id="IPR027640">
    <property type="entry name" value="Kinesin-like_fam"/>
</dbReference>
<keyword evidence="6" id="KW-0963">Cytoplasm</keyword>
<keyword evidence="5" id="KW-0505">Motor protein</keyword>
<dbReference type="EnsemblMetazoa" id="XM_019911627.1">
    <property type="protein sequence ID" value="XP_019767186.1"/>
    <property type="gene ID" value="LOC109542406"/>
</dbReference>
<dbReference type="InterPro" id="IPR036961">
    <property type="entry name" value="Kinesin_motor_dom_sf"/>
</dbReference>
<evidence type="ECO:0000256" key="1">
    <source>
        <dbReference type="ARBA" id="ARBA00004245"/>
    </source>
</evidence>
<feature type="domain" description="Kinesin motor" evidence="9">
    <location>
        <begin position="105"/>
        <end position="177"/>
    </location>
</feature>
<accession>A0AAR5Q252</accession>
<dbReference type="PANTHER" id="PTHR47972">
    <property type="entry name" value="KINESIN-LIKE PROTEIN KLP-3"/>
    <property type="match status" value="1"/>
</dbReference>
<dbReference type="SUPFAM" id="SSF52540">
    <property type="entry name" value="P-loop containing nucleoside triphosphate hydrolases"/>
    <property type="match status" value="1"/>
</dbReference>
<dbReference type="InterPro" id="IPR001752">
    <property type="entry name" value="Kinesin_motor_dom"/>
</dbReference>
<name>A0AAR5Q252_DENPD</name>
<dbReference type="Gene3D" id="3.40.850.10">
    <property type="entry name" value="Kinesin motor domain"/>
    <property type="match status" value="1"/>
</dbReference>
<evidence type="ECO:0000256" key="5">
    <source>
        <dbReference type="ARBA" id="ARBA00023175"/>
    </source>
</evidence>
<evidence type="ECO:0000313" key="10">
    <source>
        <dbReference type="EnsemblMetazoa" id="XP_019767186.1"/>
    </source>
</evidence>
<sequence length="177" mass="20430">MIKENTSLKMENLSLKSKCAMFTQLQEENSNLQNSILKCESELKACLEEKNDILPKYEEALKVIENTRNELSASQLSIANLKDTLIKYQLERHKMHNLIQDLKGNIRVFCRVRPVLMDDGEKPLCRISFPDDHSLEISKQLSGELEDSKSEYSFDKVFSQDSTQTEVFEELSHLVQS</sequence>
<evidence type="ECO:0000313" key="11">
    <source>
        <dbReference type="Proteomes" id="UP000019118"/>
    </source>
</evidence>
<dbReference type="Proteomes" id="UP000019118">
    <property type="component" value="Unassembled WGS sequence"/>
</dbReference>
<comment type="subcellular location">
    <subcellularLocation>
        <location evidence="1">Cytoplasm</location>
        <location evidence="1">Cytoskeleton</location>
    </subcellularLocation>
</comment>
<keyword evidence="11" id="KW-1185">Reference proteome</keyword>
<keyword evidence="2" id="KW-0493">Microtubule</keyword>
<keyword evidence="4" id="KW-0067">ATP-binding</keyword>
<keyword evidence="6" id="KW-0206">Cytoskeleton</keyword>
<comment type="similarity">
    <text evidence="7">Belongs to the TRAFAC class myosin-kinesin ATPase superfamily. Kinesin family.</text>
</comment>
<dbReference type="AlphaFoldDB" id="A0AAR5Q252"/>
<evidence type="ECO:0000256" key="6">
    <source>
        <dbReference type="ARBA" id="ARBA00023212"/>
    </source>
</evidence>
<feature type="coiled-coil region" evidence="8">
    <location>
        <begin position="22"/>
        <end position="84"/>
    </location>
</feature>
<organism evidence="10 11">
    <name type="scientific">Dendroctonus ponderosae</name>
    <name type="common">Mountain pine beetle</name>
    <dbReference type="NCBI Taxonomy" id="77166"/>
    <lineage>
        <taxon>Eukaryota</taxon>
        <taxon>Metazoa</taxon>
        <taxon>Ecdysozoa</taxon>
        <taxon>Arthropoda</taxon>
        <taxon>Hexapoda</taxon>
        <taxon>Insecta</taxon>
        <taxon>Pterygota</taxon>
        <taxon>Neoptera</taxon>
        <taxon>Endopterygota</taxon>
        <taxon>Coleoptera</taxon>
        <taxon>Polyphaga</taxon>
        <taxon>Cucujiformia</taxon>
        <taxon>Curculionidae</taxon>
        <taxon>Scolytinae</taxon>
        <taxon>Dendroctonus</taxon>
    </lineage>
</organism>
<evidence type="ECO:0000256" key="2">
    <source>
        <dbReference type="ARBA" id="ARBA00022701"/>
    </source>
</evidence>
<proteinExistence type="inferred from homology"/>
<dbReference type="PROSITE" id="PS50067">
    <property type="entry name" value="KINESIN_MOTOR_2"/>
    <property type="match status" value="1"/>
</dbReference>
<evidence type="ECO:0000256" key="8">
    <source>
        <dbReference type="SAM" id="Coils"/>
    </source>
</evidence>
<keyword evidence="3" id="KW-0547">Nucleotide-binding</keyword>
<dbReference type="PANTHER" id="PTHR47972:SF45">
    <property type="entry name" value="PROTEIN CLARET SEGREGATIONAL"/>
    <property type="match status" value="1"/>
</dbReference>
<keyword evidence="8" id="KW-0175">Coiled coil</keyword>
<dbReference type="InterPro" id="IPR031852">
    <property type="entry name" value="Vik1/Cik1_MT-bd"/>
</dbReference>
<dbReference type="GO" id="GO:0003777">
    <property type="term" value="F:microtubule motor activity"/>
    <property type="evidence" value="ECO:0007669"/>
    <property type="project" value="InterPro"/>
</dbReference>